<reference evidence="8" key="1">
    <citation type="journal article" date="2017" name="Front. Plant Sci.">
        <title>Climate Clever Clovers: New Paradigm to Reduce the Environmental Footprint of Ruminants by Breeding Low Methanogenic Forages Utilizing Haplotype Variation.</title>
        <authorList>
            <person name="Kaur P."/>
            <person name="Appels R."/>
            <person name="Bayer P.E."/>
            <person name="Keeble-Gagnere G."/>
            <person name="Wang J."/>
            <person name="Hirakawa H."/>
            <person name="Shirasawa K."/>
            <person name="Vercoe P."/>
            <person name="Stefanova K."/>
            <person name="Durmic Z."/>
            <person name="Nichols P."/>
            <person name="Revell C."/>
            <person name="Isobe S.N."/>
            <person name="Edwards D."/>
            <person name="Erskine W."/>
        </authorList>
    </citation>
    <scope>NUCLEOTIDE SEQUENCE [LARGE SCALE GENOMIC DNA]</scope>
    <source>
        <strain evidence="8">cv. Daliak</strain>
    </source>
</reference>
<dbReference type="PANTHER" id="PTHR36766">
    <property type="entry name" value="PLANT BROAD-SPECTRUM MILDEW RESISTANCE PROTEIN RPW8"/>
    <property type="match status" value="1"/>
</dbReference>
<dbReference type="GO" id="GO:0043531">
    <property type="term" value="F:ADP binding"/>
    <property type="evidence" value="ECO:0007669"/>
    <property type="project" value="InterPro"/>
</dbReference>
<evidence type="ECO:0000256" key="4">
    <source>
        <dbReference type="ARBA" id="ARBA00022840"/>
    </source>
</evidence>
<feature type="domain" description="NB-ARC" evidence="5">
    <location>
        <begin position="133"/>
        <end position="306"/>
    </location>
</feature>
<dbReference type="Gene3D" id="3.40.50.300">
    <property type="entry name" value="P-loop containing nucleotide triphosphate hydrolases"/>
    <property type="match status" value="1"/>
</dbReference>
<evidence type="ECO:0000256" key="1">
    <source>
        <dbReference type="ARBA" id="ARBA00022737"/>
    </source>
</evidence>
<dbReference type="Pfam" id="PF00931">
    <property type="entry name" value="NB-ARC"/>
    <property type="match status" value="1"/>
</dbReference>
<evidence type="ECO:0000256" key="2">
    <source>
        <dbReference type="ARBA" id="ARBA00022741"/>
    </source>
</evidence>
<dbReference type="InterPro" id="IPR027417">
    <property type="entry name" value="P-loop_NTPase"/>
</dbReference>
<evidence type="ECO:0000313" key="8">
    <source>
        <dbReference type="Proteomes" id="UP000242715"/>
    </source>
</evidence>
<dbReference type="OrthoDB" id="1700985at2759"/>
<sequence length="455" mass="50842">MAATLVGGAFLSATVKTMIDKLISTEFRDYINNKKLNVSLLKQLQTTLLILQAVLDDAEEKQINNPAVKQWLDDLKDAIFDAEDLLNEISYDSLRCKVENTEAANKTNQVSARVFHRTPSTSVVNESVMVGRKDDKETIMNMLLSDSGTSNNKIGVVAILGMGGVGKTTLAQLVYNDKEVQEHFDLKAWACVSEDFNTLRVTKSLLESITSRAWDSNNLDILRVELRKNLMGKRFLFVLDDLWNDNYNDWDELVTPLINEEAGSRVIITTRQQKVADVAITNPICKFEPLSAEDCWSLLSKHAFGSEDFCGGKYRDLEAIGRKISRKCGGLPIAAKTCKSLESIFISETSSHHPSMLQKLSLIRCEALISLPRRMETLTTLEQLSISHCDALRSLPGLDTLTSLKRLSLGGPQELMLSFSEGPCLPSNLQSIYIESTRITMPRMTEWGLQRLNTL</sequence>
<dbReference type="GO" id="GO:0006952">
    <property type="term" value="P:defense response"/>
    <property type="evidence" value="ECO:0007669"/>
    <property type="project" value="UniProtKB-KW"/>
</dbReference>
<keyword evidence="1" id="KW-0677">Repeat</keyword>
<keyword evidence="2" id="KW-0547">Nucleotide-binding</keyword>
<evidence type="ECO:0000256" key="3">
    <source>
        <dbReference type="ARBA" id="ARBA00022821"/>
    </source>
</evidence>
<dbReference type="InterPro" id="IPR002182">
    <property type="entry name" value="NB-ARC"/>
</dbReference>
<accession>A0A2Z6NQV9</accession>
<dbReference type="SUPFAM" id="SSF52058">
    <property type="entry name" value="L domain-like"/>
    <property type="match status" value="1"/>
</dbReference>
<evidence type="ECO:0000313" key="7">
    <source>
        <dbReference type="EMBL" id="GAU38265.1"/>
    </source>
</evidence>
<keyword evidence="4" id="KW-0067">ATP-binding</keyword>
<dbReference type="Pfam" id="PF18052">
    <property type="entry name" value="Rx_N"/>
    <property type="match status" value="1"/>
</dbReference>
<dbReference type="Gene3D" id="3.80.10.10">
    <property type="entry name" value="Ribonuclease Inhibitor"/>
    <property type="match status" value="1"/>
</dbReference>
<dbReference type="FunFam" id="3.40.50.300:FF:001091">
    <property type="entry name" value="Probable disease resistance protein At1g61300"/>
    <property type="match status" value="1"/>
</dbReference>
<dbReference type="GO" id="GO:0051707">
    <property type="term" value="P:response to other organism"/>
    <property type="evidence" value="ECO:0007669"/>
    <property type="project" value="UniProtKB-ARBA"/>
</dbReference>
<evidence type="ECO:0000259" key="6">
    <source>
        <dbReference type="Pfam" id="PF18052"/>
    </source>
</evidence>
<dbReference type="EMBL" id="DF973708">
    <property type="protein sequence ID" value="GAU38265.1"/>
    <property type="molecule type" value="Genomic_DNA"/>
</dbReference>
<keyword evidence="8" id="KW-1185">Reference proteome</keyword>
<dbReference type="Gene3D" id="1.20.5.4130">
    <property type="match status" value="1"/>
</dbReference>
<feature type="domain" description="Disease resistance N-terminal" evidence="6">
    <location>
        <begin position="16"/>
        <end position="102"/>
    </location>
</feature>
<evidence type="ECO:0008006" key="9">
    <source>
        <dbReference type="Google" id="ProtNLM"/>
    </source>
</evidence>
<protein>
    <recommendedName>
        <fullName evidence="9">NB-ARC domain-containing protein</fullName>
    </recommendedName>
</protein>
<name>A0A2Z6NQV9_TRISU</name>
<dbReference type="PRINTS" id="PR00364">
    <property type="entry name" value="DISEASERSIST"/>
</dbReference>
<proteinExistence type="predicted"/>
<dbReference type="InterPro" id="IPR041118">
    <property type="entry name" value="Rx_N"/>
</dbReference>
<gene>
    <name evidence="7" type="ORF">TSUD_119460</name>
</gene>
<evidence type="ECO:0000259" key="5">
    <source>
        <dbReference type="Pfam" id="PF00931"/>
    </source>
</evidence>
<dbReference type="GO" id="GO:0005524">
    <property type="term" value="F:ATP binding"/>
    <property type="evidence" value="ECO:0007669"/>
    <property type="project" value="UniProtKB-KW"/>
</dbReference>
<dbReference type="SUPFAM" id="SSF52540">
    <property type="entry name" value="P-loop containing nucleoside triphosphate hydrolases"/>
    <property type="match status" value="1"/>
</dbReference>
<dbReference type="InterPro" id="IPR032675">
    <property type="entry name" value="LRR_dom_sf"/>
</dbReference>
<organism evidence="7 8">
    <name type="scientific">Trifolium subterraneum</name>
    <name type="common">Subterranean clover</name>
    <dbReference type="NCBI Taxonomy" id="3900"/>
    <lineage>
        <taxon>Eukaryota</taxon>
        <taxon>Viridiplantae</taxon>
        <taxon>Streptophyta</taxon>
        <taxon>Embryophyta</taxon>
        <taxon>Tracheophyta</taxon>
        <taxon>Spermatophyta</taxon>
        <taxon>Magnoliopsida</taxon>
        <taxon>eudicotyledons</taxon>
        <taxon>Gunneridae</taxon>
        <taxon>Pentapetalae</taxon>
        <taxon>rosids</taxon>
        <taxon>fabids</taxon>
        <taxon>Fabales</taxon>
        <taxon>Fabaceae</taxon>
        <taxon>Papilionoideae</taxon>
        <taxon>50 kb inversion clade</taxon>
        <taxon>NPAAA clade</taxon>
        <taxon>Hologalegina</taxon>
        <taxon>IRL clade</taxon>
        <taxon>Trifolieae</taxon>
        <taxon>Trifolium</taxon>
    </lineage>
</organism>
<dbReference type="Proteomes" id="UP000242715">
    <property type="component" value="Unassembled WGS sequence"/>
</dbReference>
<keyword evidence="3" id="KW-0611">Plant defense</keyword>
<dbReference type="AlphaFoldDB" id="A0A2Z6NQV9"/>
<dbReference type="PANTHER" id="PTHR36766:SF40">
    <property type="entry name" value="DISEASE RESISTANCE PROTEIN RGA3"/>
    <property type="match status" value="1"/>
</dbReference>